<protein>
    <submittedName>
        <fullName evidence="3">Uncharacterized protein</fullName>
    </submittedName>
</protein>
<accession>A0A4R6S9U9</accession>
<comment type="caution">
    <text evidence="3">The sequence shown here is derived from an EMBL/GenBank/DDBJ whole genome shotgun (WGS) entry which is preliminary data.</text>
</comment>
<dbReference type="AlphaFoldDB" id="A0A4R6S9U9"/>
<evidence type="ECO:0000313" key="3">
    <source>
        <dbReference type="EMBL" id="TDP96157.1"/>
    </source>
</evidence>
<organism evidence="3 4">
    <name type="scientific">Labedaea rhizosphaerae</name>
    <dbReference type="NCBI Taxonomy" id="598644"/>
    <lineage>
        <taxon>Bacteria</taxon>
        <taxon>Bacillati</taxon>
        <taxon>Actinomycetota</taxon>
        <taxon>Actinomycetes</taxon>
        <taxon>Pseudonocardiales</taxon>
        <taxon>Pseudonocardiaceae</taxon>
        <taxon>Labedaea</taxon>
    </lineage>
</organism>
<feature type="region of interest" description="Disordered" evidence="1">
    <location>
        <begin position="264"/>
        <end position="305"/>
    </location>
</feature>
<name>A0A4R6S9U9_LABRH</name>
<dbReference type="RefSeq" id="WP_133851547.1">
    <property type="nucleotide sequence ID" value="NZ_SNXZ01000004.1"/>
</dbReference>
<keyword evidence="2" id="KW-0812">Transmembrane</keyword>
<dbReference type="OrthoDB" id="3663113at2"/>
<keyword evidence="2" id="KW-0472">Membrane</keyword>
<dbReference type="Proteomes" id="UP000295444">
    <property type="component" value="Unassembled WGS sequence"/>
</dbReference>
<evidence type="ECO:0000256" key="2">
    <source>
        <dbReference type="SAM" id="Phobius"/>
    </source>
</evidence>
<evidence type="ECO:0000313" key="4">
    <source>
        <dbReference type="Proteomes" id="UP000295444"/>
    </source>
</evidence>
<keyword evidence="2" id="KW-1133">Transmembrane helix</keyword>
<feature type="compositionally biased region" description="Low complexity" evidence="1">
    <location>
        <begin position="264"/>
        <end position="289"/>
    </location>
</feature>
<evidence type="ECO:0000256" key="1">
    <source>
        <dbReference type="SAM" id="MobiDB-lite"/>
    </source>
</evidence>
<sequence>MRLLRIGDEPSRIGADVSAALTSWGRGDGVVGGFALVGAQPPGCPGPVDAVVVLPRGVLVVAGVDLPDPAMRLDAPLAGAWKTDGWPLVRPGDDAATNPAAEAIEASTAIANLLQSNRAEPVPVGTVVAVGPYVEKVEQPTADLVRGVRILHPEPMTLLTATRELAVRERPCTVREAHVILAALAPDLRLPMDEELTAEGFPTASDMASASTTLIPRFRDADKPKRPAKPKSGGGIRWLPIAAVALIGVLLLTGIIVAVASAGGDPAPTPAPTRAGAKTSAPTSAPAKPARTDANAMPGLSDGDFVAKDTTQDADCAADTTGDMQAWLQQHGCDRLLRARYVVAVNGKQAAVLLAVLSFPDNATAASFKVVADTPGSGTVLDPAAQGKPWPQALKPSFDSAGYGSQANGTSVVIAQTTWVKTPPKPDDEALDALARRAAQLPPPQ</sequence>
<reference evidence="3 4" key="1">
    <citation type="submission" date="2019-03" db="EMBL/GenBank/DDBJ databases">
        <title>Genomic Encyclopedia of Type Strains, Phase IV (KMG-IV): sequencing the most valuable type-strain genomes for metagenomic binning, comparative biology and taxonomic classification.</title>
        <authorList>
            <person name="Goeker M."/>
        </authorList>
    </citation>
    <scope>NUCLEOTIDE SEQUENCE [LARGE SCALE GENOMIC DNA]</scope>
    <source>
        <strain evidence="3 4">DSM 45361</strain>
    </source>
</reference>
<dbReference type="EMBL" id="SNXZ01000004">
    <property type="protein sequence ID" value="TDP96157.1"/>
    <property type="molecule type" value="Genomic_DNA"/>
</dbReference>
<proteinExistence type="predicted"/>
<feature type="transmembrane region" description="Helical" evidence="2">
    <location>
        <begin position="238"/>
        <end position="260"/>
    </location>
</feature>
<gene>
    <name evidence="3" type="ORF">EV186_104139</name>
</gene>
<keyword evidence="4" id="KW-1185">Reference proteome</keyword>